<evidence type="ECO:0000256" key="1">
    <source>
        <dbReference type="ARBA" id="ARBA00001974"/>
    </source>
</evidence>
<dbReference type="InterPro" id="IPR023209">
    <property type="entry name" value="DAO"/>
</dbReference>
<dbReference type="STRING" id="1344416.A0A139AWE0"/>
<sequence>MPSTPPSTPAPSPGSVTVLGAGVVGLTTAIVLRSYGFEVTLVSKSTPEIPTADIEYTSPKGAANWHSFADRDDVRMQRWDSVAFHMLFELATMDGTGVKRHLSYEVGGKKPEDWVDPWFANFVPGYRHLLPHELPPSCTFGYVFQGVSIDVPNYLLFLLRTFRRMGGVVKVASVGHIDELFAADAEGGKAPTFVVNCAGMGARKLGGVEDQKIFPTRGQTVLIRAPGFNEQWMRFDEVCYVIPRPDGSGTVCCGGTFQADEWDLEPHLDSAASMLRRCVAIAPGLLRSSWGGQSAPEQAAAPADPDAPMLDFPDVEIIRHQVGLRPSRIGGARVEVEWRQVPSLPHQSLVVHNYGHSGYGYQSSWGTASHVLALALRALGVVPPEVQETDISVVKRAGRAIRVKL</sequence>
<dbReference type="EMBL" id="KQ965734">
    <property type="protein sequence ID" value="KXS21024.1"/>
    <property type="molecule type" value="Genomic_DNA"/>
</dbReference>
<gene>
    <name evidence="8" type="ORF">M427DRAFT_131176</name>
</gene>
<dbReference type="Pfam" id="PF01266">
    <property type="entry name" value="DAO"/>
    <property type="match status" value="1"/>
</dbReference>
<keyword evidence="9" id="KW-1185">Reference proteome</keyword>
<feature type="domain" description="FAD dependent oxidoreductase" evidence="7">
    <location>
        <begin position="16"/>
        <end position="371"/>
    </location>
</feature>
<dbReference type="PROSITE" id="PS00677">
    <property type="entry name" value="DAO"/>
    <property type="match status" value="1"/>
</dbReference>
<evidence type="ECO:0000313" key="8">
    <source>
        <dbReference type="EMBL" id="KXS21024.1"/>
    </source>
</evidence>
<keyword evidence="5" id="KW-0560">Oxidoreductase</keyword>
<dbReference type="GO" id="GO:0003884">
    <property type="term" value="F:D-amino-acid oxidase activity"/>
    <property type="evidence" value="ECO:0007669"/>
    <property type="project" value="InterPro"/>
</dbReference>
<dbReference type="SUPFAM" id="SSF54373">
    <property type="entry name" value="FAD-linked reductases, C-terminal domain"/>
    <property type="match status" value="1"/>
</dbReference>
<evidence type="ECO:0000256" key="5">
    <source>
        <dbReference type="ARBA" id="ARBA00023002"/>
    </source>
</evidence>
<comment type="similarity">
    <text evidence="2">Belongs to the DAMOX/DASOX family.</text>
</comment>
<comment type="cofactor">
    <cofactor evidence="1 6">
        <name>FAD</name>
        <dbReference type="ChEBI" id="CHEBI:57692"/>
    </cofactor>
</comment>
<proteinExistence type="inferred from homology"/>
<feature type="binding site" evidence="6">
    <location>
        <position position="358"/>
    </location>
    <ligand>
        <name>D-dopa</name>
        <dbReference type="ChEBI" id="CHEBI:149689"/>
    </ligand>
</feature>
<keyword evidence="4 6" id="KW-0274">FAD</keyword>
<evidence type="ECO:0000256" key="4">
    <source>
        <dbReference type="ARBA" id="ARBA00022827"/>
    </source>
</evidence>
<dbReference type="OrthoDB" id="2015447at2759"/>
<dbReference type="AlphaFoldDB" id="A0A139AWE0"/>
<dbReference type="PANTHER" id="PTHR11530">
    <property type="entry name" value="D-AMINO ACID OXIDASE"/>
    <property type="match status" value="1"/>
</dbReference>
<feature type="binding site" evidence="6">
    <location>
        <position position="174"/>
    </location>
    <ligand>
        <name>FAD</name>
        <dbReference type="ChEBI" id="CHEBI:57692"/>
    </ligand>
</feature>
<evidence type="ECO:0000256" key="2">
    <source>
        <dbReference type="ARBA" id="ARBA00006730"/>
    </source>
</evidence>
<keyword evidence="3" id="KW-0285">Flavoprotein</keyword>
<dbReference type="PIRSF" id="PIRSF000189">
    <property type="entry name" value="D-aa_oxidase"/>
    <property type="match status" value="1"/>
</dbReference>
<dbReference type="Gene3D" id="3.40.50.720">
    <property type="entry name" value="NAD(P)-binding Rossmann-like Domain"/>
    <property type="match status" value="1"/>
</dbReference>
<evidence type="ECO:0000259" key="7">
    <source>
        <dbReference type="Pfam" id="PF01266"/>
    </source>
</evidence>
<feature type="binding site" evidence="6">
    <location>
        <begin position="57"/>
        <end position="58"/>
    </location>
    <ligand>
        <name>FAD</name>
        <dbReference type="ChEBI" id="CHEBI:57692"/>
    </ligand>
</feature>
<dbReference type="GO" id="GO:0019478">
    <property type="term" value="P:D-amino acid catabolic process"/>
    <property type="evidence" value="ECO:0007669"/>
    <property type="project" value="TreeGrafter"/>
</dbReference>
<dbReference type="Proteomes" id="UP000070544">
    <property type="component" value="Unassembled WGS sequence"/>
</dbReference>
<evidence type="ECO:0000313" key="9">
    <source>
        <dbReference type="Proteomes" id="UP000070544"/>
    </source>
</evidence>
<protein>
    <submittedName>
        <fullName evidence="8">Nucleotide-binding domain-containing protein</fullName>
    </submittedName>
</protein>
<dbReference type="GO" id="GO:0005737">
    <property type="term" value="C:cytoplasm"/>
    <property type="evidence" value="ECO:0007669"/>
    <property type="project" value="TreeGrafter"/>
</dbReference>
<dbReference type="PANTHER" id="PTHR11530:SF11">
    <property type="entry name" value="D-ASPARTATE OXIDASE"/>
    <property type="match status" value="1"/>
</dbReference>
<dbReference type="GO" id="GO:0071949">
    <property type="term" value="F:FAD binding"/>
    <property type="evidence" value="ECO:0007669"/>
    <property type="project" value="InterPro"/>
</dbReference>
<feature type="binding site" evidence="6">
    <location>
        <position position="240"/>
    </location>
    <ligand>
        <name>D-dopa</name>
        <dbReference type="ChEBI" id="CHEBI:149689"/>
    </ligand>
</feature>
<reference evidence="8 9" key="1">
    <citation type="journal article" date="2015" name="Genome Biol. Evol.">
        <title>Phylogenomic analyses indicate that early fungi evolved digesting cell walls of algal ancestors of land plants.</title>
        <authorList>
            <person name="Chang Y."/>
            <person name="Wang S."/>
            <person name="Sekimoto S."/>
            <person name="Aerts A.L."/>
            <person name="Choi C."/>
            <person name="Clum A."/>
            <person name="LaButti K.M."/>
            <person name="Lindquist E.A."/>
            <person name="Yee Ngan C."/>
            <person name="Ohm R.A."/>
            <person name="Salamov A.A."/>
            <person name="Grigoriev I.V."/>
            <person name="Spatafora J.W."/>
            <person name="Berbee M.L."/>
        </authorList>
    </citation>
    <scope>NUCLEOTIDE SEQUENCE [LARGE SCALE GENOMIC DNA]</scope>
    <source>
        <strain evidence="8 9">JEL478</strain>
    </source>
</reference>
<dbReference type="InterPro" id="IPR006076">
    <property type="entry name" value="FAD-dep_OxRdtase"/>
</dbReference>
<dbReference type="OMA" id="DECIHTY"/>
<dbReference type="InterPro" id="IPR006181">
    <property type="entry name" value="D-amino_acid_oxidase_CS"/>
</dbReference>
<dbReference type="Gene3D" id="3.30.9.10">
    <property type="entry name" value="D-Amino Acid Oxidase, subunit A, domain 2"/>
    <property type="match status" value="1"/>
</dbReference>
<accession>A0A139AWE0</accession>
<evidence type="ECO:0000256" key="3">
    <source>
        <dbReference type="ARBA" id="ARBA00022630"/>
    </source>
</evidence>
<organism evidence="8 9">
    <name type="scientific">Gonapodya prolifera (strain JEL478)</name>
    <name type="common">Monoblepharis prolifera</name>
    <dbReference type="NCBI Taxonomy" id="1344416"/>
    <lineage>
        <taxon>Eukaryota</taxon>
        <taxon>Fungi</taxon>
        <taxon>Fungi incertae sedis</taxon>
        <taxon>Chytridiomycota</taxon>
        <taxon>Chytridiomycota incertae sedis</taxon>
        <taxon>Monoblepharidomycetes</taxon>
        <taxon>Monoblepharidales</taxon>
        <taxon>Gonapodyaceae</taxon>
        <taxon>Gonapodya</taxon>
    </lineage>
</organism>
<evidence type="ECO:0000256" key="6">
    <source>
        <dbReference type="PIRSR" id="PIRSR000189-1"/>
    </source>
</evidence>
<name>A0A139AWE0_GONPJ</name>
<dbReference type="SUPFAM" id="SSF51971">
    <property type="entry name" value="Nucleotide-binding domain"/>
    <property type="match status" value="1"/>
</dbReference>